<dbReference type="EMBL" id="JAWDEY010000014">
    <property type="protein sequence ID" value="KAK6589149.1"/>
    <property type="molecule type" value="Genomic_DNA"/>
</dbReference>
<organism evidence="2 3">
    <name type="scientific">Cryptosporidium xiaoi</name>
    <dbReference type="NCBI Taxonomy" id="659607"/>
    <lineage>
        <taxon>Eukaryota</taxon>
        <taxon>Sar</taxon>
        <taxon>Alveolata</taxon>
        <taxon>Apicomplexa</taxon>
        <taxon>Conoidasida</taxon>
        <taxon>Coccidia</taxon>
        <taxon>Eucoccidiorida</taxon>
        <taxon>Eimeriorina</taxon>
        <taxon>Cryptosporidiidae</taxon>
        <taxon>Cryptosporidium</taxon>
    </lineage>
</organism>
<dbReference type="AlphaFoldDB" id="A0AAV9XXW2"/>
<gene>
    <name evidence="2" type="ORF">RS030_223514</name>
</gene>
<proteinExistence type="predicted"/>
<evidence type="ECO:0000313" key="2">
    <source>
        <dbReference type="EMBL" id="KAK6589149.1"/>
    </source>
</evidence>
<protein>
    <submittedName>
        <fullName evidence="2">Uncharacterized protein</fullName>
    </submittedName>
</protein>
<evidence type="ECO:0000313" key="3">
    <source>
        <dbReference type="Proteomes" id="UP001311799"/>
    </source>
</evidence>
<accession>A0AAV9XXW2</accession>
<feature type="chain" id="PRO_5043990299" evidence="1">
    <location>
        <begin position="23"/>
        <end position="318"/>
    </location>
</feature>
<reference evidence="2 3" key="1">
    <citation type="submission" date="2023-10" db="EMBL/GenBank/DDBJ databases">
        <title>Comparative genomics analysis reveals potential genetic determinants of host preference in Cryptosporidium xiaoi.</title>
        <authorList>
            <person name="Xiao L."/>
            <person name="Li J."/>
        </authorList>
    </citation>
    <scope>NUCLEOTIDE SEQUENCE [LARGE SCALE GENOMIC DNA]</scope>
    <source>
        <strain evidence="2 3">52996</strain>
    </source>
</reference>
<name>A0AAV9XXW2_9CRYT</name>
<feature type="signal peptide" evidence="1">
    <location>
        <begin position="1"/>
        <end position="22"/>
    </location>
</feature>
<evidence type="ECO:0000256" key="1">
    <source>
        <dbReference type="SAM" id="SignalP"/>
    </source>
</evidence>
<sequence>MTFYKIFLNISLIYIYFWNCSGSVLDPRSPSGGITVNGYAQRPGIFYFLYEEIRWRDHDLPFYNMIMSVIANSFVNLANNMDKGEDGLLLHYSKEIRTLAKKGELINSIYKSFLTVKGSDSELKIYEEQLKPMCKNYRKEISKSPVISIVSHSISRINAYNYYIPFIPNEVLDPVMKKFSVEVIKFLWPQEFSEMSNGFIMMIEKLEKLCGHIIHYLVESCGEYMKQARKYLIELIRNQENYLKYTKEGSDLVKFSTETRKFREDILSFTPYQIVIRKMDPIKADALGIPMFVGSNHSALDDVMMEFYEILRKKRIKD</sequence>
<dbReference type="Proteomes" id="UP001311799">
    <property type="component" value="Unassembled WGS sequence"/>
</dbReference>
<keyword evidence="3" id="KW-1185">Reference proteome</keyword>
<keyword evidence="1" id="KW-0732">Signal</keyword>
<comment type="caution">
    <text evidence="2">The sequence shown here is derived from an EMBL/GenBank/DDBJ whole genome shotgun (WGS) entry which is preliminary data.</text>
</comment>